<dbReference type="Proteomes" id="UP000054630">
    <property type="component" value="Unassembled WGS sequence"/>
</dbReference>
<keyword evidence="3" id="KW-1185">Reference proteome</keyword>
<comment type="caution">
    <text evidence="2">The sequence shown here is derived from an EMBL/GenBank/DDBJ whole genome shotgun (WGS) entry which is preliminary data.</text>
</comment>
<dbReference type="InterPro" id="IPR000477">
    <property type="entry name" value="RT_dom"/>
</dbReference>
<feature type="non-terminal residue" evidence="2">
    <location>
        <position position="127"/>
    </location>
</feature>
<dbReference type="SUPFAM" id="SSF56672">
    <property type="entry name" value="DNA/RNA polymerases"/>
    <property type="match status" value="1"/>
</dbReference>
<dbReference type="PANTHER" id="PTHR19446">
    <property type="entry name" value="REVERSE TRANSCRIPTASES"/>
    <property type="match status" value="1"/>
</dbReference>
<feature type="domain" description="Reverse transcriptase" evidence="1">
    <location>
        <begin position="1"/>
        <end position="127"/>
    </location>
</feature>
<reference evidence="2 3" key="1">
    <citation type="submission" date="2015-01" db="EMBL/GenBank/DDBJ databases">
        <title>Evolution of Trichinella species and genotypes.</title>
        <authorList>
            <person name="Korhonen P.K."/>
            <person name="Edoardo P."/>
            <person name="Giuseppe L.R."/>
            <person name="Gasser R.B."/>
        </authorList>
    </citation>
    <scope>NUCLEOTIDE SEQUENCE [LARGE SCALE GENOMIC DNA]</scope>
    <source>
        <strain evidence="2">ISS37</strain>
    </source>
</reference>
<accession>A0A0V0RBV2</accession>
<dbReference type="EMBL" id="JYDL01001053">
    <property type="protein sequence ID" value="KRX11953.1"/>
    <property type="molecule type" value="Genomic_DNA"/>
</dbReference>
<evidence type="ECO:0000259" key="1">
    <source>
        <dbReference type="PROSITE" id="PS50878"/>
    </source>
</evidence>
<dbReference type="InterPro" id="IPR043502">
    <property type="entry name" value="DNA/RNA_pol_sf"/>
</dbReference>
<dbReference type="AlphaFoldDB" id="A0A0V0RBV2"/>
<dbReference type="STRING" id="6336.A0A0V0RBV2"/>
<name>A0A0V0RBV2_9BILA</name>
<evidence type="ECO:0000313" key="2">
    <source>
        <dbReference type="EMBL" id="KRX11953.1"/>
    </source>
</evidence>
<organism evidence="2 3">
    <name type="scientific">Trichinella nelsoni</name>
    <dbReference type="NCBI Taxonomy" id="6336"/>
    <lineage>
        <taxon>Eukaryota</taxon>
        <taxon>Metazoa</taxon>
        <taxon>Ecdysozoa</taxon>
        <taxon>Nematoda</taxon>
        <taxon>Enoplea</taxon>
        <taxon>Dorylaimia</taxon>
        <taxon>Trichinellida</taxon>
        <taxon>Trichinellidae</taxon>
        <taxon>Trichinella</taxon>
    </lineage>
</organism>
<dbReference type="PROSITE" id="PS50878">
    <property type="entry name" value="RT_POL"/>
    <property type="match status" value="1"/>
</dbReference>
<sequence>YIPPQLKDCRTTLIPKTDNPRPDAEDYRPITIASCIYWLFSKIVTRRLENCVSLNPRQKAFRSGTDGAFDNITTLTTIVREAHMSGKELNVVCVDLAKAFDTVNHSSIDRALRMHGLDLDSRALIME</sequence>
<feature type="non-terminal residue" evidence="2">
    <location>
        <position position="1"/>
    </location>
</feature>
<proteinExistence type="predicted"/>
<protein>
    <submittedName>
        <fullName evidence="2">Retrovirus-related Pol polyprotein from type-1 retrotransposable element</fullName>
    </submittedName>
</protein>
<dbReference type="OrthoDB" id="410104at2759"/>
<gene>
    <name evidence="2" type="ORF">T07_4788</name>
</gene>
<evidence type="ECO:0000313" key="3">
    <source>
        <dbReference type="Proteomes" id="UP000054630"/>
    </source>
</evidence>
<dbReference type="Pfam" id="PF00078">
    <property type="entry name" value="RVT_1"/>
    <property type="match status" value="1"/>
</dbReference>